<reference evidence="1 2" key="1">
    <citation type="submission" date="2022-11" db="EMBL/GenBank/DDBJ databases">
        <title>Complete Genome Sequences of three Polynucleobacter sp. Subcluster PnecC Strains KF022, KF023, and KF032 Isolated from a Shallow Eutrophic Lake in Japan.</title>
        <authorList>
            <person name="Ogata Y."/>
            <person name="Watanabe K."/>
            <person name="Takemine S."/>
            <person name="Shindo C."/>
            <person name="Kurokawa R."/>
            <person name="Suda W."/>
        </authorList>
    </citation>
    <scope>NUCLEOTIDE SEQUENCE [LARGE SCALE GENOMIC DNA]</scope>
    <source>
        <strain evidence="1 2">KF032</strain>
    </source>
</reference>
<sequence length="108" mass="11709">MGLVIRVHFITKGFALGIKNTGNMVGFELRAGPAHHIDHAVDSPSRLSSPISEVWHGVEGTIEVARAVYQQESMFSHTAIVQSSCELPTGLVKEPTESGLKKVKKCII</sequence>
<keyword evidence="2" id="KW-1185">Reference proteome</keyword>
<evidence type="ECO:0000313" key="2">
    <source>
        <dbReference type="Proteomes" id="UP001211204"/>
    </source>
</evidence>
<gene>
    <name evidence="1" type="ORF">PKF032_15230</name>
</gene>
<name>A0ABM8CP45_9BURK</name>
<accession>A0ABM8CP45</accession>
<proteinExistence type="predicted"/>
<dbReference type="EMBL" id="AP026974">
    <property type="protein sequence ID" value="BDT79635.1"/>
    <property type="molecule type" value="Genomic_DNA"/>
</dbReference>
<dbReference type="Proteomes" id="UP001211204">
    <property type="component" value="Chromosome"/>
</dbReference>
<organism evidence="1 2">
    <name type="scientific">Polynucleobacter yangtzensis</name>
    <dbReference type="NCBI Taxonomy" id="1743159"/>
    <lineage>
        <taxon>Bacteria</taxon>
        <taxon>Pseudomonadati</taxon>
        <taxon>Pseudomonadota</taxon>
        <taxon>Betaproteobacteria</taxon>
        <taxon>Burkholderiales</taxon>
        <taxon>Burkholderiaceae</taxon>
        <taxon>Polynucleobacter</taxon>
    </lineage>
</organism>
<protein>
    <submittedName>
        <fullName evidence="1">Uncharacterized protein</fullName>
    </submittedName>
</protein>
<evidence type="ECO:0000313" key="1">
    <source>
        <dbReference type="EMBL" id="BDT79635.1"/>
    </source>
</evidence>